<dbReference type="Pfam" id="PF10545">
    <property type="entry name" value="MADF_DNA_bdg"/>
    <property type="match status" value="1"/>
</dbReference>
<evidence type="ECO:0000259" key="3">
    <source>
        <dbReference type="PROSITE" id="PS51029"/>
    </source>
</evidence>
<evidence type="ECO:0000313" key="5">
    <source>
        <dbReference type="Proteomes" id="UP001566132"/>
    </source>
</evidence>
<name>A0ABD1FAS2_HYPHA</name>
<evidence type="ECO:0000313" key="4">
    <source>
        <dbReference type="EMBL" id="KAL1516110.1"/>
    </source>
</evidence>
<dbReference type="PANTHER" id="PTHR12243:SF67">
    <property type="entry name" value="COREPRESSOR OF PANGOLIN, ISOFORM A-RELATED"/>
    <property type="match status" value="1"/>
</dbReference>
<dbReference type="InterPro" id="IPR039353">
    <property type="entry name" value="TF_Adf1"/>
</dbReference>
<dbReference type="EMBL" id="JBDJPC010000001">
    <property type="protein sequence ID" value="KAL1516110.1"/>
    <property type="molecule type" value="Genomic_DNA"/>
</dbReference>
<reference evidence="4 5" key="1">
    <citation type="submission" date="2024-05" db="EMBL/GenBank/DDBJ databases">
        <title>Genetic variation in Jamaican populations of the coffee berry borer (Hypothenemus hampei).</title>
        <authorList>
            <person name="Errbii M."/>
            <person name="Myrie A."/>
        </authorList>
    </citation>
    <scope>NUCLEOTIDE SEQUENCE [LARGE SCALE GENOMIC DNA]</scope>
    <source>
        <strain evidence="4">JA-Hopewell-2020-01-JO</strain>
        <tissue evidence="4">Whole body</tissue>
    </source>
</reference>
<dbReference type="Gene3D" id="1.10.10.60">
    <property type="entry name" value="Homeodomain-like"/>
    <property type="match status" value="1"/>
</dbReference>
<feature type="region of interest" description="Disordered" evidence="1">
    <location>
        <begin position="245"/>
        <end position="284"/>
    </location>
</feature>
<evidence type="ECO:0000259" key="2">
    <source>
        <dbReference type="PROSITE" id="PS50090"/>
    </source>
</evidence>
<dbReference type="Proteomes" id="UP001566132">
    <property type="component" value="Unassembled WGS sequence"/>
</dbReference>
<feature type="compositionally biased region" description="Low complexity" evidence="1">
    <location>
        <begin position="112"/>
        <end position="127"/>
    </location>
</feature>
<accession>A0ABD1FAS2</accession>
<protein>
    <recommendedName>
        <fullName evidence="6">Transcription factor Adf-1</fullName>
    </recommendedName>
</protein>
<feature type="region of interest" description="Disordered" evidence="1">
    <location>
        <begin position="111"/>
        <end position="136"/>
    </location>
</feature>
<dbReference type="InterPro" id="IPR006578">
    <property type="entry name" value="MADF-dom"/>
</dbReference>
<feature type="domain" description="MADF" evidence="3">
    <location>
        <begin position="11"/>
        <end position="98"/>
    </location>
</feature>
<dbReference type="PROSITE" id="PS51029">
    <property type="entry name" value="MADF"/>
    <property type="match status" value="1"/>
</dbReference>
<feature type="compositionally biased region" description="Polar residues" evidence="1">
    <location>
        <begin position="258"/>
        <end position="284"/>
    </location>
</feature>
<dbReference type="SMART" id="SM00595">
    <property type="entry name" value="MADF"/>
    <property type="match status" value="1"/>
</dbReference>
<dbReference type="PROSITE" id="PS50090">
    <property type="entry name" value="MYB_LIKE"/>
    <property type="match status" value="1"/>
</dbReference>
<feature type="domain" description="Myb-like" evidence="2">
    <location>
        <begin position="1"/>
        <end position="62"/>
    </location>
</feature>
<proteinExistence type="predicted"/>
<dbReference type="PANTHER" id="PTHR12243">
    <property type="entry name" value="MADF DOMAIN TRANSCRIPTION FACTOR"/>
    <property type="match status" value="1"/>
</dbReference>
<dbReference type="AlphaFoldDB" id="A0ABD1FAS2"/>
<gene>
    <name evidence="4" type="ORF">ABEB36_000033</name>
</gene>
<evidence type="ECO:0008006" key="6">
    <source>
        <dbReference type="Google" id="ProtNLM"/>
    </source>
</evidence>
<comment type="caution">
    <text evidence="4">The sequence shown here is derived from an EMBL/GenBank/DDBJ whole genome shotgun (WGS) entry which is preliminary data.</text>
</comment>
<sequence>MNKFSKDKDELLIELVKSHAPLFDVSHKNYKNNIIKHKCWEEISTIVEISVPECKKRWKSLRDQYNKKKKECGTGSARTASLSWEYGKIMSFLSDSVSDQRCAYTGYENHSQIETQNTENNNEGETQPLTINDKPDGTVQDVIQEVEQQKENKRFSQNIQTPKPRKKKNDLTINLLNKREAQRSLVYEKILRSNPPVISGIRKFFDSMADIVEKFPPYEQANIRLKVCQLVTESEIKLNQSSTQYIPTPLTSDEESSSHTYESRQYVSTPMPSSNDSNFSWLNL</sequence>
<dbReference type="InterPro" id="IPR001005">
    <property type="entry name" value="SANT/Myb"/>
</dbReference>
<keyword evidence="5" id="KW-1185">Reference proteome</keyword>
<organism evidence="4 5">
    <name type="scientific">Hypothenemus hampei</name>
    <name type="common">Coffee berry borer</name>
    <dbReference type="NCBI Taxonomy" id="57062"/>
    <lineage>
        <taxon>Eukaryota</taxon>
        <taxon>Metazoa</taxon>
        <taxon>Ecdysozoa</taxon>
        <taxon>Arthropoda</taxon>
        <taxon>Hexapoda</taxon>
        <taxon>Insecta</taxon>
        <taxon>Pterygota</taxon>
        <taxon>Neoptera</taxon>
        <taxon>Endopterygota</taxon>
        <taxon>Coleoptera</taxon>
        <taxon>Polyphaga</taxon>
        <taxon>Cucujiformia</taxon>
        <taxon>Curculionidae</taxon>
        <taxon>Scolytinae</taxon>
        <taxon>Hypothenemus</taxon>
    </lineage>
</organism>
<evidence type="ECO:0000256" key="1">
    <source>
        <dbReference type="SAM" id="MobiDB-lite"/>
    </source>
</evidence>